<evidence type="ECO:0000313" key="1">
    <source>
        <dbReference type="EMBL" id="KAH3689010.1"/>
    </source>
</evidence>
<reference evidence="1" key="2">
    <citation type="submission" date="2021-01" db="EMBL/GenBank/DDBJ databases">
        <authorList>
            <person name="Schikora-Tamarit M.A."/>
        </authorList>
    </citation>
    <scope>NUCLEOTIDE SEQUENCE</scope>
    <source>
        <strain evidence="1">CBS2887</strain>
    </source>
</reference>
<reference evidence="1" key="1">
    <citation type="journal article" date="2021" name="Open Biol.">
        <title>Shared evolutionary footprints suggest mitochondrial oxidative damage underlies multiple complex I losses in fungi.</title>
        <authorList>
            <person name="Schikora-Tamarit M.A."/>
            <person name="Marcet-Houben M."/>
            <person name="Nosek J."/>
            <person name="Gabaldon T."/>
        </authorList>
    </citation>
    <scope>NUCLEOTIDE SEQUENCE</scope>
    <source>
        <strain evidence="1">CBS2887</strain>
    </source>
</reference>
<dbReference type="AlphaFoldDB" id="A0A9P8QHP5"/>
<dbReference type="Pfam" id="PF10306">
    <property type="entry name" value="FLILHELTA"/>
    <property type="match status" value="1"/>
</dbReference>
<dbReference type="EMBL" id="JAEUBG010000004">
    <property type="protein sequence ID" value="KAH3689010.1"/>
    <property type="molecule type" value="Genomic_DNA"/>
</dbReference>
<gene>
    <name evidence="1" type="ORF">WICPIJ_000009</name>
</gene>
<evidence type="ECO:0000313" key="2">
    <source>
        <dbReference type="Proteomes" id="UP000774326"/>
    </source>
</evidence>
<accession>A0A9P8QHP5</accession>
<protein>
    <submittedName>
        <fullName evidence="1">Uncharacterized protein</fullName>
    </submittedName>
</protein>
<dbReference type="OrthoDB" id="5580261at2759"/>
<sequence>MLRLRPTTFLLRPRITFPTLPIKSSRSLFHSYTNIKQSPKPQDRTIKPQALNESQLRSPTDPKPPNPTVLKIIQSLPKPLQKYAQKLSTSPVSHITSFLILHELSAIIPFIALWYVFHEFQFLPTSLEIPLWVVTQGEKFAKAVIGESTLNGFDLVERSKLLVEGASAYGVVKVLLPIRILGSVLCTPWFARVIVEPLFNFMKWITGLSKNP</sequence>
<name>A0A9P8QHP5_WICPI</name>
<dbReference type="Proteomes" id="UP000774326">
    <property type="component" value="Unassembled WGS sequence"/>
</dbReference>
<keyword evidence="2" id="KW-1185">Reference proteome</keyword>
<dbReference type="GO" id="GO:0005739">
    <property type="term" value="C:mitochondrion"/>
    <property type="evidence" value="ECO:0007669"/>
    <property type="project" value="TreeGrafter"/>
</dbReference>
<comment type="caution">
    <text evidence="1">The sequence shown here is derived from an EMBL/GenBank/DDBJ whole genome shotgun (WGS) entry which is preliminary data.</text>
</comment>
<dbReference type="PANTHER" id="PTHR28002:SF1">
    <property type="entry name" value="MIOREX COMPLEX COMPONENT 11"/>
    <property type="match status" value="1"/>
</dbReference>
<organism evidence="1 2">
    <name type="scientific">Wickerhamomyces pijperi</name>
    <name type="common">Yeast</name>
    <name type="synonym">Pichia pijperi</name>
    <dbReference type="NCBI Taxonomy" id="599730"/>
    <lineage>
        <taxon>Eukaryota</taxon>
        <taxon>Fungi</taxon>
        <taxon>Dikarya</taxon>
        <taxon>Ascomycota</taxon>
        <taxon>Saccharomycotina</taxon>
        <taxon>Saccharomycetes</taxon>
        <taxon>Phaffomycetales</taxon>
        <taxon>Wickerhamomycetaceae</taxon>
        <taxon>Wickerhamomyces</taxon>
    </lineage>
</organism>
<proteinExistence type="predicted"/>
<dbReference type="InterPro" id="IPR018811">
    <property type="entry name" value="MRX11"/>
</dbReference>
<dbReference type="PANTHER" id="PTHR28002">
    <property type="entry name" value="MIOREX COMPLEX COMPONENT 11"/>
    <property type="match status" value="1"/>
</dbReference>